<dbReference type="RefSeq" id="WP_128913846.1">
    <property type="nucleotide sequence ID" value="NZ_RDSM01000002.1"/>
</dbReference>
<keyword evidence="3" id="KW-1185">Reference proteome</keyword>
<dbReference type="Pfam" id="PF00462">
    <property type="entry name" value="Glutaredoxin"/>
    <property type="match status" value="1"/>
</dbReference>
<dbReference type="EMBL" id="RDSM01000002">
    <property type="protein sequence ID" value="RXH56374.1"/>
    <property type="molecule type" value="Genomic_DNA"/>
</dbReference>
<dbReference type="PANTHER" id="PTHR34386:SF1">
    <property type="entry name" value="GLUTAREDOXIN-LIKE PROTEIN NRDH"/>
    <property type="match status" value="1"/>
</dbReference>
<dbReference type="InterPro" id="IPR002109">
    <property type="entry name" value="Glutaredoxin"/>
</dbReference>
<comment type="caution">
    <text evidence="2">The sequence shown here is derived from an EMBL/GenBank/DDBJ whole genome shotgun (WGS) entry which is preliminary data.</text>
</comment>
<reference evidence="2 3" key="1">
    <citation type="submission" date="2018-11" db="EMBL/GenBank/DDBJ databases">
        <authorList>
            <person name="Mardanov A.V."/>
            <person name="Ravin N.V."/>
            <person name="Dedysh S.N."/>
        </authorList>
    </citation>
    <scope>NUCLEOTIDE SEQUENCE [LARGE SCALE GENOMIC DNA]</scope>
    <source>
        <strain evidence="2 3">AF10</strain>
    </source>
</reference>
<dbReference type="SUPFAM" id="SSF52833">
    <property type="entry name" value="Thioredoxin-like"/>
    <property type="match status" value="1"/>
</dbReference>
<gene>
    <name evidence="2" type="ORF">GRAN_3231</name>
</gene>
<organism evidence="2 3">
    <name type="scientific">Granulicella sibirica</name>
    <dbReference type="NCBI Taxonomy" id="2479048"/>
    <lineage>
        <taxon>Bacteria</taxon>
        <taxon>Pseudomonadati</taxon>
        <taxon>Acidobacteriota</taxon>
        <taxon>Terriglobia</taxon>
        <taxon>Terriglobales</taxon>
        <taxon>Acidobacteriaceae</taxon>
        <taxon>Granulicella</taxon>
    </lineage>
</organism>
<dbReference type="InterPro" id="IPR051548">
    <property type="entry name" value="Grx-like_ET"/>
</dbReference>
<sequence length="84" mass="9427">MDLTLYSASWCRDCREAKKFLAKHSIPYTEIDIEATPGAADEVLAHVGKRAIPQFVVDGKWIQPYKPGRGFMHAEMSELFGVAE</sequence>
<dbReference type="GO" id="GO:0045454">
    <property type="term" value="P:cell redox homeostasis"/>
    <property type="evidence" value="ECO:0007669"/>
    <property type="project" value="TreeGrafter"/>
</dbReference>
<reference evidence="3" key="2">
    <citation type="submission" date="2019-02" db="EMBL/GenBank/DDBJ databases">
        <title>Granulicella sibirica sp. nov., a psychrotolerant acidobacterium isolated from an organic soil layer in forested tundra, West Siberia.</title>
        <authorList>
            <person name="Oshkin I.Y."/>
            <person name="Kulichevskaya I.S."/>
            <person name="Rijpstra W.I.C."/>
            <person name="Sinninghe Damste J.S."/>
            <person name="Rakitin A.L."/>
            <person name="Ravin N.V."/>
            <person name="Dedysh S.N."/>
        </authorList>
    </citation>
    <scope>NUCLEOTIDE SEQUENCE [LARGE SCALE GENOMIC DNA]</scope>
    <source>
        <strain evidence="3">AF10</strain>
    </source>
</reference>
<dbReference type="Proteomes" id="UP000289437">
    <property type="component" value="Unassembled WGS sequence"/>
</dbReference>
<dbReference type="PROSITE" id="PS51354">
    <property type="entry name" value="GLUTAREDOXIN_2"/>
    <property type="match status" value="1"/>
</dbReference>
<feature type="domain" description="Glutaredoxin" evidence="1">
    <location>
        <begin position="4"/>
        <end position="62"/>
    </location>
</feature>
<dbReference type="InterPro" id="IPR036249">
    <property type="entry name" value="Thioredoxin-like_sf"/>
</dbReference>
<accession>A0A4V1L5N4</accession>
<evidence type="ECO:0000313" key="2">
    <source>
        <dbReference type="EMBL" id="RXH56374.1"/>
    </source>
</evidence>
<dbReference type="CDD" id="cd02976">
    <property type="entry name" value="NrdH"/>
    <property type="match status" value="1"/>
</dbReference>
<dbReference type="AlphaFoldDB" id="A0A4V1L5N4"/>
<dbReference type="PANTHER" id="PTHR34386">
    <property type="entry name" value="GLUTAREDOXIN"/>
    <property type="match status" value="1"/>
</dbReference>
<evidence type="ECO:0000259" key="1">
    <source>
        <dbReference type="Pfam" id="PF00462"/>
    </source>
</evidence>
<evidence type="ECO:0000313" key="3">
    <source>
        <dbReference type="Proteomes" id="UP000289437"/>
    </source>
</evidence>
<protein>
    <submittedName>
        <fullName evidence="2">Glutaredoxin</fullName>
    </submittedName>
</protein>
<dbReference type="GO" id="GO:0009055">
    <property type="term" value="F:electron transfer activity"/>
    <property type="evidence" value="ECO:0007669"/>
    <property type="project" value="TreeGrafter"/>
</dbReference>
<name>A0A4V1L5N4_9BACT</name>
<proteinExistence type="predicted"/>
<dbReference type="Gene3D" id="3.40.30.10">
    <property type="entry name" value="Glutaredoxin"/>
    <property type="match status" value="1"/>
</dbReference>
<dbReference type="OrthoDB" id="9795531at2"/>